<proteinExistence type="predicted"/>
<reference evidence="1 2" key="1">
    <citation type="journal article" date="2016" name="Gut Pathog.">
        <title>Whole genome sequencing of "Faecalibaculum rodentium" ALO17, isolated from C57BL/6J laboratory mouse feces.</title>
        <authorList>
            <person name="Lim S."/>
            <person name="Chang D.H."/>
            <person name="Ahn S."/>
            <person name="Kim B.C."/>
        </authorList>
    </citation>
    <scope>NUCLEOTIDE SEQUENCE [LARGE SCALE GENOMIC DNA]</scope>
    <source>
        <strain evidence="1 2">Alo17</strain>
    </source>
</reference>
<organism evidence="1 2">
    <name type="scientific">Faecalibaculum rodentium</name>
    <dbReference type="NCBI Taxonomy" id="1702221"/>
    <lineage>
        <taxon>Bacteria</taxon>
        <taxon>Bacillati</taxon>
        <taxon>Bacillota</taxon>
        <taxon>Erysipelotrichia</taxon>
        <taxon>Erysipelotrichales</taxon>
        <taxon>Erysipelotrichaceae</taxon>
        <taxon>Faecalibaculum</taxon>
    </lineage>
</organism>
<dbReference type="KEGG" id="fro:AALO17_27060"/>
<protein>
    <submittedName>
        <fullName evidence="1">Uncharacterized protein</fullName>
    </submittedName>
</protein>
<sequence>MFHDSLCFPSAVYCIIVPFEKRKQLRNNKEWLIHANREVRS</sequence>
<accession>A0A140DYW3</accession>
<name>A0A140DYW3_9FIRM</name>
<dbReference type="EMBL" id="CP011391">
    <property type="protein sequence ID" value="AMK55840.1"/>
    <property type="molecule type" value="Genomic_DNA"/>
</dbReference>
<evidence type="ECO:0000313" key="2">
    <source>
        <dbReference type="Proteomes" id="UP000069771"/>
    </source>
</evidence>
<dbReference type="AlphaFoldDB" id="A0A140DYW3"/>
<gene>
    <name evidence="1" type="ORF">AALO17_27060</name>
</gene>
<evidence type="ECO:0000313" key="1">
    <source>
        <dbReference type="EMBL" id="AMK55840.1"/>
    </source>
</evidence>
<keyword evidence="2" id="KW-1185">Reference proteome</keyword>
<dbReference type="Proteomes" id="UP000069771">
    <property type="component" value="Chromosome"/>
</dbReference>